<dbReference type="Proteomes" id="UP001152561">
    <property type="component" value="Unassembled WGS sequence"/>
</dbReference>
<gene>
    <name evidence="1" type="ORF">K7X08_034125</name>
</gene>
<organism evidence="1 2">
    <name type="scientific">Anisodus acutangulus</name>
    <dbReference type="NCBI Taxonomy" id="402998"/>
    <lineage>
        <taxon>Eukaryota</taxon>
        <taxon>Viridiplantae</taxon>
        <taxon>Streptophyta</taxon>
        <taxon>Embryophyta</taxon>
        <taxon>Tracheophyta</taxon>
        <taxon>Spermatophyta</taxon>
        <taxon>Magnoliopsida</taxon>
        <taxon>eudicotyledons</taxon>
        <taxon>Gunneridae</taxon>
        <taxon>Pentapetalae</taxon>
        <taxon>asterids</taxon>
        <taxon>lamiids</taxon>
        <taxon>Solanales</taxon>
        <taxon>Solanaceae</taxon>
        <taxon>Solanoideae</taxon>
        <taxon>Hyoscyameae</taxon>
        <taxon>Anisodus</taxon>
    </lineage>
</organism>
<name>A0A9Q1LA47_9SOLA</name>
<evidence type="ECO:0000313" key="2">
    <source>
        <dbReference type="Proteomes" id="UP001152561"/>
    </source>
</evidence>
<dbReference type="AlphaFoldDB" id="A0A9Q1LA47"/>
<reference evidence="2" key="1">
    <citation type="journal article" date="2023" name="Proc. Natl. Acad. Sci. U.S.A.">
        <title>Genomic and structural basis for evolution of tropane alkaloid biosynthesis.</title>
        <authorList>
            <person name="Wanga Y.-J."/>
            <person name="Taina T."/>
            <person name="Yua J.-Y."/>
            <person name="Lia J."/>
            <person name="Xua B."/>
            <person name="Chenc J."/>
            <person name="D'Auriad J.C."/>
            <person name="Huanga J.-P."/>
            <person name="Huanga S.-X."/>
        </authorList>
    </citation>
    <scope>NUCLEOTIDE SEQUENCE [LARGE SCALE GENOMIC DNA]</scope>
    <source>
        <strain evidence="2">cv. KIB-2019</strain>
    </source>
</reference>
<protein>
    <submittedName>
        <fullName evidence="1">Uncharacterized protein</fullName>
    </submittedName>
</protein>
<proteinExistence type="predicted"/>
<accession>A0A9Q1LA47</accession>
<dbReference type="EMBL" id="JAJAGQ010000021">
    <property type="protein sequence ID" value="KAJ8531631.1"/>
    <property type="molecule type" value="Genomic_DNA"/>
</dbReference>
<evidence type="ECO:0000313" key="1">
    <source>
        <dbReference type="EMBL" id="KAJ8531631.1"/>
    </source>
</evidence>
<keyword evidence="2" id="KW-1185">Reference proteome</keyword>
<comment type="caution">
    <text evidence="1">The sequence shown here is derived from an EMBL/GenBank/DDBJ whole genome shotgun (WGS) entry which is preliminary data.</text>
</comment>
<sequence>MMYDSTVVHKHVRPFLYPDNAEKSNNYIKNLIDYDDELPNPNIDALKREIGDTRQFYVKMELAFGSGHKRDHDEVQVQVQYQDLGGMVNALDGSHLSHPDHVTNADGSSSHLLVQVDDSLTDPSHVHNDHLPDQFDDSSCKTLTLTDHAHVHNDDVPSSPFPDQVDDANCKTVSGEISDFAVSSEV</sequence>